<keyword evidence="4" id="KW-1133">Transmembrane helix</keyword>
<dbReference type="GO" id="GO:0005730">
    <property type="term" value="C:nucleolus"/>
    <property type="evidence" value="ECO:0007669"/>
    <property type="project" value="TreeGrafter"/>
</dbReference>
<dbReference type="SUPFAM" id="SSF81631">
    <property type="entry name" value="PAP/OAS1 substrate-binding domain"/>
    <property type="match status" value="1"/>
</dbReference>
<evidence type="ECO:0000259" key="5">
    <source>
        <dbReference type="Pfam" id="PF03828"/>
    </source>
</evidence>
<evidence type="ECO:0000313" key="8">
    <source>
        <dbReference type="Proteomes" id="UP001149090"/>
    </source>
</evidence>
<evidence type="ECO:0000313" key="7">
    <source>
        <dbReference type="EMBL" id="KAJ5067107.1"/>
    </source>
</evidence>
<dbReference type="GO" id="GO:1990817">
    <property type="term" value="F:poly(A) RNA polymerase activity"/>
    <property type="evidence" value="ECO:0007669"/>
    <property type="project" value="InterPro"/>
</dbReference>
<protein>
    <submittedName>
        <fullName evidence="7">Inactive non-canonical poly(A) RNA polymerase protein trf4-2-related</fullName>
    </submittedName>
</protein>
<dbReference type="OrthoDB" id="273917at2759"/>
<feature type="domain" description="Poly(A) RNA polymerase mitochondrial-like central palm" evidence="6">
    <location>
        <begin position="76"/>
        <end position="198"/>
    </location>
</feature>
<evidence type="ECO:0000256" key="3">
    <source>
        <dbReference type="SAM" id="Coils"/>
    </source>
</evidence>
<reference evidence="7" key="1">
    <citation type="submission" date="2022-10" db="EMBL/GenBank/DDBJ databases">
        <title>Novel sulphate-reducing endosymbionts in the free-living metamonad Anaeramoeba.</title>
        <authorList>
            <person name="Jerlstrom-Hultqvist J."/>
            <person name="Cepicka I."/>
            <person name="Gallot-Lavallee L."/>
            <person name="Salas-Leiva D."/>
            <person name="Curtis B.A."/>
            <person name="Zahonova K."/>
            <person name="Pipaliya S."/>
            <person name="Dacks J."/>
            <person name="Roger A.J."/>
        </authorList>
    </citation>
    <scope>NUCLEOTIDE SEQUENCE</scope>
    <source>
        <strain evidence="7">BMAN</strain>
    </source>
</reference>
<dbReference type="OMA" id="CVERQPW"/>
<dbReference type="GO" id="GO:0031499">
    <property type="term" value="C:TRAMP complex"/>
    <property type="evidence" value="ECO:0007669"/>
    <property type="project" value="TreeGrafter"/>
</dbReference>
<dbReference type="AlphaFoldDB" id="A0A9Q0R4J8"/>
<dbReference type="GO" id="GO:0043634">
    <property type="term" value="P:polyadenylation-dependent ncRNA catabolic process"/>
    <property type="evidence" value="ECO:0007669"/>
    <property type="project" value="TreeGrafter"/>
</dbReference>
<organism evidence="7 8">
    <name type="scientific">Anaeramoeba ignava</name>
    <name type="common">Anaerobic marine amoeba</name>
    <dbReference type="NCBI Taxonomy" id="1746090"/>
    <lineage>
        <taxon>Eukaryota</taxon>
        <taxon>Metamonada</taxon>
        <taxon>Anaeramoebidae</taxon>
        <taxon>Anaeramoeba</taxon>
    </lineage>
</organism>
<dbReference type="GO" id="GO:0031123">
    <property type="term" value="P:RNA 3'-end processing"/>
    <property type="evidence" value="ECO:0007669"/>
    <property type="project" value="TreeGrafter"/>
</dbReference>
<gene>
    <name evidence="7" type="ORF">M0811_13257</name>
</gene>
<keyword evidence="2" id="KW-0460">Magnesium</keyword>
<dbReference type="SUPFAM" id="SSF81301">
    <property type="entry name" value="Nucleotidyltransferase"/>
    <property type="match status" value="1"/>
</dbReference>
<accession>A0A9Q0R4J8</accession>
<dbReference type="CDD" id="cd05402">
    <property type="entry name" value="NT_PAP_TUTase"/>
    <property type="match status" value="1"/>
</dbReference>
<dbReference type="GO" id="GO:0003729">
    <property type="term" value="F:mRNA binding"/>
    <property type="evidence" value="ECO:0007669"/>
    <property type="project" value="TreeGrafter"/>
</dbReference>
<dbReference type="EMBL" id="JAPDFW010000134">
    <property type="protein sequence ID" value="KAJ5067107.1"/>
    <property type="molecule type" value="Genomic_DNA"/>
</dbReference>
<dbReference type="PANTHER" id="PTHR23092:SF15">
    <property type="entry name" value="INACTIVE NON-CANONICAL POLY(A) RNA POLYMERASE PROTEIN TRF4-2-RELATED"/>
    <property type="match status" value="1"/>
</dbReference>
<dbReference type="Gene3D" id="3.30.460.10">
    <property type="entry name" value="Beta Polymerase, domain 2"/>
    <property type="match status" value="1"/>
</dbReference>
<keyword evidence="3" id="KW-0175">Coiled coil</keyword>
<feature type="transmembrane region" description="Helical" evidence="4">
    <location>
        <begin position="278"/>
        <end position="300"/>
    </location>
</feature>
<name>A0A9Q0R4J8_ANAIG</name>
<dbReference type="InterPro" id="IPR054708">
    <property type="entry name" value="MTPAP-like_central"/>
</dbReference>
<dbReference type="InterPro" id="IPR045862">
    <property type="entry name" value="Trf4-like"/>
</dbReference>
<dbReference type="Gene3D" id="1.10.1410.10">
    <property type="match status" value="1"/>
</dbReference>
<dbReference type="InterPro" id="IPR043519">
    <property type="entry name" value="NT_sf"/>
</dbReference>
<evidence type="ECO:0000256" key="4">
    <source>
        <dbReference type="SAM" id="Phobius"/>
    </source>
</evidence>
<feature type="coiled-coil region" evidence="3">
    <location>
        <begin position="10"/>
        <end position="37"/>
    </location>
</feature>
<keyword evidence="1" id="KW-0479">Metal-binding</keyword>
<feature type="domain" description="PAP-associated" evidence="5">
    <location>
        <begin position="268"/>
        <end position="320"/>
    </location>
</feature>
<feature type="transmembrane region" description="Helical" evidence="4">
    <location>
        <begin position="209"/>
        <end position="228"/>
    </location>
</feature>
<keyword evidence="4" id="KW-0472">Membrane</keyword>
<sequence length="341" mass="39974">MKPDKNQIENKRRKEEAKKMEEIMKEYEKMSKEVERTPTKNDGRITPTTRKKYMSAHKMRRSPKFTYLHEDPTMRLHAEIMDFFEEHRPNKSQDEKRKEACERIKRVIQKRWRECEVVVYGSYPSGTYLPDSDIDITIFLESELPERELVYQLGNHLNQHAEKGRLKIIQTLPFARVPIIKLLDLKSLFQIDISFNVSTCHRSVTFTRYLINIYPPLLPLLLVTKRFLQVHSLNEPFHGGLSSFSLLLLIVSFLQFHVGYNQSPKTVNLGSLLIDFFGVYACFNFRVYGISILNGGYYFYKPTSIFYSQSQPEIPVIVDPLAQACNATRSTYAIRTMYLSF</sequence>
<comment type="caution">
    <text evidence="7">The sequence shown here is derived from an EMBL/GenBank/DDBJ whole genome shotgun (WGS) entry which is preliminary data.</text>
</comment>
<dbReference type="PANTHER" id="PTHR23092">
    <property type="entry name" value="POLY(A) RNA POLYMERASE"/>
    <property type="match status" value="1"/>
</dbReference>
<proteinExistence type="predicted"/>
<evidence type="ECO:0000256" key="2">
    <source>
        <dbReference type="ARBA" id="ARBA00022842"/>
    </source>
</evidence>
<dbReference type="Pfam" id="PF22600">
    <property type="entry name" value="MTPAP-like_central"/>
    <property type="match status" value="1"/>
</dbReference>
<keyword evidence="8" id="KW-1185">Reference proteome</keyword>
<dbReference type="Pfam" id="PF03828">
    <property type="entry name" value="PAP_assoc"/>
    <property type="match status" value="1"/>
</dbReference>
<dbReference type="GO" id="GO:0046872">
    <property type="term" value="F:metal ion binding"/>
    <property type="evidence" value="ECO:0007669"/>
    <property type="project" value="UniProtKB-KW"/>
</dbReference>
<keyword evidence="4" id="KW-0812">Transmembrane</keyword>
<dbReference type="Proteomes" id="UP001149090">
    <property type="component" value="Unassembled WGS sequence"/>
</dbReference>
<evidence type="ECO:0000259" key="6">
    <source>
        <dbReference type="Pfam" id="PF22600"/>
    </source>
</evidence>
<dbReference type="InterPro" id="IPR002058">
    <property type="entry name" value="PAP_assoc"/>
</dbReference>
<feature type="transmembrane region" description="Helical" evidence="4">
    <location>
        <begin position="240"/>
        <end position="258"/>
    </location>
</feature>
<evidence type="ECO:0000256" key="1">
    <source>
        <dbReference type="ARBA" id="ARBA00022723"/>
    </source>
</evidence>